<dbReference type="Proteomes" id="UP000887577">
    <property type="component" value="Unplaced"/>
</dbReference>
<feature type="region of interest" description="Disordered" evidence="1">
    <location>
        <begin position="79"/>
        <end position="177"/>
    </location>
</feature>
<dbReference type="AlphaFoldDB" id="A0A914YHS3"/>
<feature type="compositionally biased region" description="Low complexity" evidence="1">
    <location>
        <begin position="107"/>
        <end position="116"/>
    </location>
</feature>
<reference evidence="3" key="1">
    <citation type="submission" date="2022-11" db="UniProtKB">
        <authorList>
            <consortium name="WormBaseParasite"/>
        </authorList>
    </citation>
    <scope>IDENTIFICATION</scope>
</reference>
<keyword evidence="2" id="KW-1185">Reference proteome</keyword>
<evidence type="ECO:0000313" key="2">
    <source>
        <dbReference type="Proteomes" id="UP000887577"/>
    </source>
</evidence>
<sequence length="177" mass="19981">MVEHSVNNRDNNQYNNRGRGRGNYRGQNSSYQERGSGNNSRQPGNRYEQLSYNESTDYVGYIGNTGQSTYGMPIQPRAPLLSYPAAPQPPSFSDMAFGMPARPLPPQGQQQHYNNRGGRGRGGYFSNRGGDGYNGDRRGRGHDQRHRPYDNRHQSHYHNRGSNNEGRGGGQYDNARR</sequence>
<evidence type="ECO:0000313" key="3">
    <source>
        <dbReference type="WBParaSite" id="PSU_v2.g1887.t1"/>
    </source>
</evidence>
<proteinExistence type="predicted"/>
<accession>A0A914YHS3</accession>
<feature type="compositionally biased region" description="Basic and acidic residues" evidence="1">
    <location>
        <begin position="134"/>
        <end position="153"/>
    </location>
</feature>
<feature type="compositionally biased region" description="Low complexity" evidence="1">
    <location>
        <begin position="8"/>
        <end position="17"/>
    </location>
</feature>
<organism evidence="2 3">
    <name type="scientific">Panagrolaimus superbus</name>
    <dbReference type="NCBI Taxonomy" id="310955"/>
    <lineage>
        <taxon>Eukaryota</taxon>
        <taxon>Metazoa</taxon>
        <taxon>Ecdysozoa</taxon>
        <taxon>Nematoda</taxon>
        <taxon>Chromadorea</taxon>
        <taxon>Rhabditida</taxon>
        <taxon>Tylenchina</taxon>
        <taxon>Panagrolaimomorpha</taxon>
        <taxon>Panagrolaimoidea</taxon>
        <taxon>Panagrolaimidae</taxon>
        <taxon>Panagrolaimus</taxon>
    </lineage>
</organism>
<feature type="compositionally biased region" description="Polar residues" evidence="1">
    <location>
        <begin position="29"/>
        <end position="47"/>
    </location>
</feature>
<evidence type="ECO:0000256" key="1">
    <source>
        <dbReference type="SAM" id="MobiDB-lite"/>
    </source>
</evidence>
<feature type="region of interest" description="Disordered" evidence="1">
    <location>
        <begin position="1"/>
        <end position="47"/>
    </location>
</feature>
<dbReference type="WBParaSite" id="PSU_v2.g1887.t1">
    <property type="protein sequence ID" value="PSU_v2.g1887.t1"/>
    <property type="gene ID" value="PSU_v2.g1887"/>
</dbReference>
<protein>
    <submittedName>
        <fullName evidence="3">Uncharacterized protein</fullName>
    </submittedName>
</protein>
<name>A0A914YHS3_9BILA</name>